<evidence type="ECO:0000256" key="1">
    <source>
        <dbReference type="ARBA" id="ARBA00000900"/>
    </source>
</evidence>
<feature type="region of interest" description="Disordered" evidence="10">
    <location>
        <begin position="1"/>
        <end position="26"/>
    </location>
</feature>
<keyword evidence="5 9" id="KW-0863">Zinc-finger</keyword>
<dbReference type="PANTHER" id="PTHR46077">
    <property type="entry name" value="E3 UBIQUITIN-PROTEIN LIGASE TOPORS"/>
    <property type="match status" value="1"/>
</dbReference>
<dbReference type="InterPro" id="IPR001841">
    <property type="entry name" value="Znf_RING"/>
</dbReference>
<comment type="catalytic activity">
    <reaction evidence="1">
        <text>S-ubiquitinyl-[E2 ubiquitin-conjugating enzyme]-L-cysteine + [acceptor protein]-L-lysine = [E2 ubiquitin-conjugating enzyme]-L-cysteine + N(6)-ubiquitinyl-[acceptor protein]-L-lysine.</text>
        <dbReference type="EC" id="2.3.2.27"/>
    </reaction>
</comment>
<proteinExistence type="predicted"/>
<reference evidence="12" key="1">
    <citation type="submission" date="2025-08" db="UniProtKB">
        <authorList>
            <consortium name="Ensembl"/>
        </authorList>
    </citation>
    <scope>IDENTIFICATION</scope>
</reference>
<dbReference type="EC" id="2.3.2.27" evidence="2"/>
<evidence type="ECO:0000256" key="9">
    <source>
        <dbReference type="PROSITE-ProRule" id="PRU00175"/>
    </source>
</evidence>
<evidence type="ECO:0000313" key="12">
    <source>
        <dbReference type="Ensembl" id="ENSAOWP00000011266.1"/>
    </source>
</evidence>
<reference evidence="12" key="2">
    <citation type="submission" date="2025-09" db="UniProtKB">
        <authorList>
            <consortium name="Ensembl"/>
        </authorList>
    </citation>
    <scope>IDENTIFICATION</scope>
</reference>
<dbReference type="InterPro" id="IPR013083">
    <property type="entry name" value="Znf_RING/FYVE/PHD"/>
</dbReference>
<evidence type="ECO:0000256" key="8">
    <source>
        <dbReference type="ARBA" id="ARBA00023163"/>
    </source>
</evidence>
<feature type="domain" description="RING-type" evidence="11">
    <location>
        <begin position="36"/>
        <end position="75"/>
    </location>
</feature>
<protein>
    <recommendedName>
        <fullName evidence="2">RING-type E3 ubiquitin transferase</fullName>
        <ecNumber evidence="2">2.3.2.27</ecNumber>
    </recommendedName>
</protein>
<evidence type="ECO:0000256" key="5">
    <source>
        <dbReference type="ARBA" id="ARBA00022771"/>
    </source>
</evidence>
<evidence type="ECO:0000256" key="7">
    <source>
        <dbReference type="ARBA" id="ARBA00023015"/>
    </source>
</evidence>
<dbReference type="SUPFAM" id="SSF57850">
    <property type="entry name" value="RING/U-box"/>
    <property type="match status" value="1"/>
</dbReference>
<evidence type="ECO:0000313" key="13">
    <source>
        <dbReference type="Proteomes" id="UP000694424"/>
    </source>
</evidence>
<evidence type="ECO:0000256" key="4">
    <source>
        <dbReference type="ARBA" id="ARBA00022723"/>
    </source>
</evidence>
<dbReference type="Proteomes" id="UP000694424">
    <property type="component" value="Unplaced"/>
</dbReference>
<dbReference type="GO" id="GO:0061630">
    <property type="term" value="F:ubiquitin protein ligase activity"/>
    <property type="evidence" value="ECO:0007669"/>
    <property type="project" value="UniProtKB-EC"/>
</dbReference>
<organism evidence="12 13">
    <name type="scientific">Apteryx owenii</name>
    <name type="common">Little spotted kiwi</name>
    <dbReference type="NCBI Taxonomy" id="8824"/>
    <lineage>
        <taxon>Eukaryota</taxon>
        <taxon>Metazoa</taxon>
        <taxon>Chordata</taxon>
        <taxon>Craniata</taxon>
        <taxon>Vertebrata</taxon>
        <taxon>Euteleostomi</taxon>
        <taxon>Archelosauria</taxon>
        <taxon>Archosauria</taxon>
        <taxon>Dinosauria</taxon>
        <taxon>Saurischia</taxon>
        <taxon>Theropoda</taxon>
        <taxon>Coelurosauria</taxon>
        <taxon>Aves</taxon>
        <taxon>Palaeognathae</taxon>
        <taxon>Apterygiformes</taxon>
        <taxon>Apterygidae</taxon>
        <taxon>Apteryx</taxon>
    </lineage>
</organism>
<dbReference type="GO" id="GO:0006513">
    <property type="term" value="P:protein monoubiquitination"/>
    <property type="evidence" value="ECO:0007669"/>
    <property type="project" value="TreeGrafter"/>
</dbReference>
<evidence type="ECO:0000259" key="11">
    <source>
        <dbReference type="PROSITE" id="PS50089"/>
    </source>
</evidence>
<name>A0A8B9PGH8_APTOW</name>
<evidence type="ECO:0000256" key="10">
    <source>
        <dbReference type="SAM" id="MobiDB-lite"/>
    </source>
</evidence>
<dbReference type="Ensembl" id="ENSAOWT00000012812.1">
    <property type="protein sequence ID" value="ENSAOWP00000011266.1"/>
    <property type="gene ID" value="ENSAOWG00000007744.1"/>
</dbReference>
<dbReference type="AlphaFoldDB" id="A0A8B9PGH8"/>
<keyword evidence="8" id="KW-0804">Transcription</keyword>
<dbReference type="Pfam" id="PF00097">
    <property type="entry name" value="zf-C3HC4"/>
    <property type="match status" value="1"/>
</dbReference>
<dbReference type="GO" id="GO:0000209">
    <property type="term" value="P:protein polyubiquitination"/>
    <property type="evidence" value="ECO:0007669"/>
    <property type="project" value="TreeGrafter"/>
</dbReference>
<keyword evidence="7" id="KW-0805">Transcription regulation</keyword>
<dbReference type="SMART" id="SM00184">
    <property type="entry name" value="RING"/>
    <property type="match status" value="1"/>
</dbReference>
<dbReference type="Gene3D" id="3.30.40.10">
    <property type="entry name" value="Zinc/RING finger domain, C3HC4 (zinc finger)"/>
    <property type="match status" value="1"/>
</dbReference>
<dbReference type="PROSITE" id="PS00518">
    <property type="entry name" value="ZF_RING_1"/>
    <property type="match status" value="1"/>
</dbReference>
<evidence type="ECO:0000256" key="6">
    <source>
        <dbReference type="ARBA" id="ARBA00022833"/>
    </source>
</evidence>
<dbReference type="GO" id="GO:0008270">
    <property type="term" value="F:zinc ion binding"/>
    <property type="evidence" value="ECO:0007669"/>
    <property type="project" value="UniProtKB-KW"/>
</dbReference>
<keyword evidence="4" id="KW-0479">Metal-binding</keyword>
<dbReference type="InterPro" id="IPR017907">
    <property type="entry name" value="Znf_RING_CS"/>
</dbReference>
<keyword evidence="13" id="KW-1185">Reference proteome</keyword>
<dbReference type="InterPro" id="IPR018957">
    <property type="entry name" value="Znf_C3HC4_RING-type"/>
</dbReference>
<accession>A0A8B9PGH8</accession>
<evidence type="ECO:0000256" key="3">
    <source>
        <dbReference type="ARBA" id="ARBA00022679"/>
    </source>
</evidence>
<dbReference type="PANTHER" id="PTHR46077:SF1">
    <property type="entry name" value="TOP1 BINDING ARGININE_SERINE RICH PROTEIN, E3 UBIQUITIN LIGASE"/>
    <property type="match status" value="1"/>
</dbReference>
<keyword evidence="6" id="KW-0862">Zinc</keyword>
<sequence length="76" mass="8137">MTSSEDFQGNGGSSPGASTSRLPQATAPDASEDLLCPICLDTADNAAYVAFCMHRFCFGCIRQWSATRAECPLCQR</sequence>
<keyword evidence="3" id="KW-0808">Transferase</keyword>
<dbReference type="PROSITE" id="PS50089">
    <property type="entry name" value="ZF_RING_2"/>
    <property type="match status" value="1"/>
</dbReference>
<evidence type="ECO:0000256" key="2">
    <source>
        <dbReference type="ARBA" id="ARBA00012483"/>
    </source>
</evidence>